<keyword evidence="2" id="KW-1185">Reference proteome</keyword>
<proteinExistence type="predicted"/>
<dbReference type="Proteomes" id="UP001217089">
    <property type="component" value="Unassembled WGS sequence"/>
</dbReference>
<reference evidence="1 2" key="1">
    <citation type="submission" date="2022-12" db="EMBL/GenBank/DDBJ databases">
        <title>Chromosome-level genome of Tegillarca granosa.</title>
        <authorList>
            <person name="Kim J."/>
        </authorList>
    </citation>
    <scope>NUCLEOTIDE SEQUENCE [LARGE SCALE GENOMIC DNA]</scope>
    <source>
        <strain evidence="1">Teg-2019</strain>
        <tissue evidence="1">Adductor muscle</tissue>
    </source>
</reference>
<sequence>MTVVGVNNQNRDICPAKVHRVNFLGSFSQSYLLECNLLVDTGASVNIWDEVTHRKIGSTAIKYPEKPHLVPYGGVHKIDVLGVCELRVVTAEESCIHNFCIVKGNRGGLI</sequence>
<protein>
    <recommendedName>
        <fullName evidence="3">Peptidase A2 domain-containing protein</fullName>
    </recommendedName>
</protein>
<evidence type="ECO:0008006" key="3">
    <source>
        <dbReference type="Google" id="ProtNLM"/>
    </source>
</evidence>
<feature type="non-terminal residue" evidence="1">
    <location>
        <position position="110"/>
    </location>
</feature>
<accession>A0ABQ9F0I6</accession>
<evidence type="ECO:0000313" key="1">
    <source>
        <dbReference type="EMBL" id="KAJ8309640.1"/>
    </source>
</evidence>
<gene>
    <name evidence="1" type="ORF">KUTeg_012809</name>
</gene>
<dbReference type="EMBL" id="JARBDR010000644">
    <property type="protein sequence ID" value="KAJ8309640.1"/>
    <property type="molecule type" value="Genomic_DNA"/>
</dbReference>
<evidence type="ECO:0000313" key="2">
    <source>
        <dbReference type="Proteomes" id="UP001217089"/>
    </source>
</evidence>
<name>A0ABQ9F0I6_TEGGR</name>
<comment type="caution">
    <text evidence="1">The sequence shown here is derived from an EMBL/GenBank/DDBJ whole genome shotgun (WGS) entry which is preliminary data.</text>
</comment>
<organism evidence="1 2">
    <name type="scientific">Tegillarca granosa</name>
    <name type="common">Malaysian cockle</name>
    <name type="synonym">Anadara granosa</name>
    <dbReference type="NCBI Taxonomy" id="220873"/>
    <lineage>
        <taxon>Eukaryota</taxon>
        <taxon>Metazoa</taxon>
        <taxon>Spiralia</taxon>
        <taxon>Lophotrochozoa</taxon>
        <taxon>Mollusca</taxon>
        <taxon>Bivalvia</taxon>
        <taxon>Autobranchia</taxon>
        <taxon>Pteriomorphia</taxon>
        <taxon>Arcoida</taxon>
        <taxon>Arcoidea</taxon>
        <taxon>Arcidae</taxon>
        <taxon>Tegillarca</taxon>
    </lineage>
</organism>